<sequence>MRERNEEERGIICTTRKDRVTWLTAFCFQVFTPLASHPISIVFSFLFWLQVFHFILRRWICFPGSLPRQLRRVSGDYVRPARAVFSIFVPLALTLSRASHSHTPTLLPCSPPTHADAVSTLSSSPLINLSPRRRSSELSQARRRRPLPSSTSPFHRRSTETHADQPSRPQTHADQPSQVTADQPSQLTADQPSVSLQVS</sequence>
<gene>
    <name evidence="2" type="ORF">CMV_016241</name>
</gene>
<comment type="caution">
    <text evidence="2">The sequence shown here is derived from an EMBL/GenBank/DDBJ whole genome shotgun (WGS) entry which is preliminary data.</text>
</comment>
<accession>A0A8J4QT26</accession>
<dbReference type="AlphaFoldDB" id="A0A8J4QT26"/>
<protein>
    <submittedName>
        <fullName evidence="2">Uncharacterized protein</fullName>
    </submittedName>
</protein>
<name>A0A8J4QT26_9ROSI</name>
<proteinExistence type="predicted"/>
<dbReference type="Proteomes" id="UP000737018">
    <property type="component" value="Unassembled WGS sequence"/>
</dbReference>
<dbReference type="EMBL" id="JRKL02002453">
    <property type="protein sequence ID" value="KAF3958896.1"/>
    <property type="molecule type" value="Genomic_DNA"/>
</dbReference>
<evidence type="ECO:0000313" key="2">
    <source>
        <dbReference type="EMBL" id="KAF3958896.1"/>
    </source>
</evidence>
<evidence type="ECO:0000313" key="3">
    <source>
        <dbReference type="Proteomes" id="UP000737018"/>
    </source>
</evidence>
<organism evidence="2 3">
    <name type="scientific">Castanea mollissima</name>
    <name type="common">Chinese chestnut</name>
    <dbReference type="NCBI Taxonomy" id="60419"/>
    <lineage>
        <taxon>Eukaryota</taxon>
        <taxon>Viridiplantae</taxon>
        <taxon>Streptophyta</taxon>
        <taxon>Embryophyta</taxon>
        <taxon>Tracheophyta</taxon>
        <taxon>Spermatophyta</taxon>
        <taxon>Magnoliopsida</taxon>
        <taxon>eudicotyledons</taxon>
        <taxon>Gunneridae</taxon>
        <taxon>Pentapetalae</taxon>
        <taxon>rosids</taxon>
        <taxon>fabids</taxon>
        <taxon>Fagales</taxon>
        <taxon>Fagaceae</taxon>
        <taxon>Castanea</taxon>
    </lineage>
</organism>
<feature type="compositionally biased region" description="Polar residues" evidence="1">
    <location>
        <begin position="167"/>
        <end position="199"/>
    </location>
</feature>
<reference evidence="2" key="1">
    <citation type="submission" date="2020-03" db="EMBL/GenBank/DDBJ databases">
        <title>Castanea mollissima Vanexum genome sequencing.</title>
        <authorList>
            <person name="Staton M."/>
        </authorList>
    </citation>
    <scope>NUCLEOTIDE SEQUENCE</scope>
    <source>
        <tissue evidence="2">Leaf</tissue>
    </source>
</reference>
<evidence type="ECO:0000256" key="1">
    <source>
        <dbReference type="SAM" id="MobiDB-lite"/>
    </source>
</evidence>
<keyword evidence="3" id="KW-1185">Reference proteome</keyword>
<feature type="region of interest" description="Disordered" evidence="1">
    <location>
        <begin position="126"/>
        <end position="199"/>
    </location>
</feature>